<dbReference type="GO" id="GO:0003676">
    <property type="term" value="F:nucleic acid binding"/>
    <property type="evidence" value="ECO:0007669"/>
    <property type="project" value="InterPro"/>
</dbReference>
<dbReference type="EMBL" id="KN824827">
    <property type="protein sequence ID" value="KIL00730.1"/>
    <property type="molecule type" value="Genomic_DNA"/>
</dbReference>
<dbReference type="NCBIfam" id="TIGR00324">
    <property type="entry name" value="endA"/>
    <property type="match status" value="1"/>
</dbReference>
<comment type="similarity">
    <text evidence="1 4">Belongs to the tRNA-intron endonuclease family.</text>
</comment>
<dbReference type="GO" id="GO:0000214">
    <property type="term" value="C:tRNA-intron endonuclease complex"/>
    <property type="evidence" value="ECO:0007669"/>
    <property type="project" value="UniProtKB-UniRule"/>
</dbReference>
<keyword evidence="3 4" id="KW-0456">Lyase</keyword>
<protein>
    <recommendedName>
        <fullName evidence="4">tRNA-splicing endonuclease subunit Sen2</fullName>
        <ecNumber evidence="4">4.6.1.16</ecNumber>
    </recommendedName>
</protein>
<feature type="region of interest" description="Disordered" evidence="6">
    <location>
        <begin position="111"/>
        <end position="131"/>
    </location>
</feature>
<dbReference type="OrthoDB" id="10249562at2759"/>
<evidence type="ECO:0000256" key="1">
    <source>
        <dbReference type="ARBA" id="ARBA00008078"/>
    </source>
</evidence>
<dbReference type="Proteomes" id="UP000054538">
    <property type="component" value="Unassembled WGS sequence"/>
</dbReference>
<dbReference type="SUPFAM" id="SSF53032">
    <property type="entry name" value="tRNA-intron endonuclease catalytic domain-like"/>
    <property type="match status" value="1"/>
</dbReference>
<evidence type="ECO:0000256" key="6">
    <source>
        <dbReference type="SAM" id="MobiDB-lite"/>
    </source>
</evidence>
<dbReference type="InterPro" id="IPR036167">
    <property type="entry name" value="tRNA_intron_Endo_cat-like_sf"/>
</dbReference>
<keyword evidence="2 4" id="KW-0819">tRNA processing</keyword>
<feature type="compositionally biased region" description="Acidic residues" evidence="6">
    <location>
        <begin position="196"/>
        <end position="207"/>
    </location>
</feature>
<evidence type="ECO:0000256" key="3">
    <source>
        <dbReference type="ARBA" id="ARBA00023239"/>
    </source>
</evidence>
<dbReference type="PANTHER" id="PTHR21227:SF0">
    <property type="entry name" value="TRNA-SPLICING ENDONUCLEASE SUBUNIT SEN2"/>
    <property type="match status" value="1"/>
</dbReference>
<evidence type="ECO:0000313" key="8">
    <source>
        <dbReference type="EMBL" id="KIL00730.1"/>
    </source>
</evidence>
<dbReference type="GO" id="GO:0000213">
    <property type="term" value="F:tRNA-intron lyase activity"/>
    <property type="evidence" value="ECO:0007669"/>
    <property type="project" value="UniProtKB-UniRule"/>
</dbReference>
<evidence type="ECO:0000313" key="9">
    <source>
        <dbReference type="Proteomes" id="UP000054538"/>
    </source>
</evidence>
<dbReference type="CDD" id="cd22363">
    <property type="entry name" value="tRNA-intron_lyase_C"/>
    <property type="match status" value="1"/>
</dbReference>
<evidence type="ECO:0000259" key="7">
    <source>
        <dbReference type="Pfam" id="PF01974"/>
    </source>
</evidence>
<dbReference type="Gene3D" id="3.40.1350.10">
    <property type="match status" value="1"/>
</dbReference>
<comment type="function">
    <text evidence="4">Constitutes one of the two catalytic subunit of the tRNA-splicing endonuclease complex, a complex responsible for identification and cleavage of the splice sites in pre-tRNA. It cleaves pre-tRNA at the 5'- and 3'-splice sites to release the intron. The products are an intron and two tRNA half-molecules bearing 2',3'-cyclic phosphate and 5'-OH termini. There are no conserved sequences at the splice sites, but the intron is invariably located at the same site in the gene, placing the splice sites an invariant distance from the constant structural features of the tRNA body.</text>
</comment>
<dbReference type="EC" id="4.6.1.16" evidence="4"/>
<evidence type="ECO:0000256" key="4">
    <source>
        <dbReference type="PIRNR" id="PIRNR011789"/>
    </source>
</evidence>
<feature type="region of interest" description="Disordered" evidence="6">
    <location>
        <begin position="1"/>
        <end position="22"/>
    </location>
</feature>
<keyword evidence="9" id="KW-1185">Reference proteome</keyword>
<dbReference type="Pfam" id="PF01974">
    <property type="entry name" value="tRNA_int_endo"/>
    <property type="match status" value="1"/>
</dbReference>
<dbReference type="STRING" id="930991.A0A0D0EAV6"/>
<gene>
    <name evidence="8" type="ORF">PAXRUDRAFT_821310</name>
</gene>
<organism evidence="8 9">
    <name type="scientific">Paxillus rubicundulus Ve08.2h10</name>
    <dbReference type="NCBI Taxonomy" id="930991"/>
    <lineage>
        <taxon>Eukaryota</taxon>
        <taxon>Fungi</taxon>
        <taxon>Dikarya</taxon>
        <taxon>Basidiomycota</taxon>
        <taxon>Agaricomycotina</taxon>
        <taxon>Agaricomycetes</taxon>
        <taxon>Agaricomycetidae</taxon>
        <taxon>Boletales</taxon>
        <taxon>Paxilineae</taxon>
        <taxon>Paxillaceae</taxon>
        <taxon>Paxillus</taxon>
    </lineage>
</organism>
<reference evidence="9" key="2">
    <citation type="submission" date="2015-01" db="EMBL/GenBank/DDBJ databases">
        <title>Evolutionary Origins and Diversification of the Mycorrhizal Mutualists.</title>
        <authorList>
            <consortium name="DOE Joint Genome Institute"/>
            <consortium name="Mycorrhizal Genomics Consortium"/>
            <person name="Kohler A."/>
            <person name="Kuo A."/>
            <person name="Nagy L.G."/>
            <person name="Floudas D."/>
            <person name="Copeland A."/>
            <person name="Barry K.W."/>
            <person name="Cichocki N."/>
            <person name="Veneault-Fourrey C."/>
            <person name="LaButti K."/>
            <person name="Lindquist E.A."/>
            <person name="Lipzen A."/>
            <person name="Lundell T."/>
            <person name="Morin E."/>
            <person name="Murat C."/>
            <person name="Riley R."/>
            <person name="Ohm R."/>
            <person name="Sun H."/>
            <person name="Tunlid A."/>
            <person name="Henrissat B."/>
            <person name="Grigoriev I.V."/>
            <person name="Hibbett D.S."/>
            <person name="Martin F."/>
        </authorList>
    </citation>
    <scope>NUCLEOTIDE SEQUENCE [LARGE SCALE GENOMIC DNA]</scope>
    <source>
        <strain evidence="9">Ve08.2h10</strain>
    </source>
</reference>
<feature type="active site" evidence="5">
    <location>
        <position position="306"/>
    </location>
</feature>
<dbReference type="InterPro" id="IPR011856">
    <property type="entry name" value="tRNA_endonuc-like_dom_sf"/>
</dbReference>
<reference evidence="8 9" key="1">
    <citation type="submission" date="2014-04" db="EMBL/GenBank/DDBJ databases">
        <authorList>
            <consortium name="DOE Joint Genome Institute"/>
            <person name="Kuo A."/>
            <person name="Kohler A."/>
            <person name="Jargeat P."/>
            <person name="Nagy L.G."/>
            <person name="Floudas D."/>
            <person name="Copeland A."/>
            <person name="Barry K.W."/>
            <person name="Cichocki N."/>
            <person name="Veneault-Fourrey C."/>
            <person name="LaButti K."/>
            <person name="Lindquist E.A."/>
            <person name="Lipzen A."/>
            <person name="Lundell T."/>
            <person name="Morin E."/>
            <person name="Murat C."/>
            <person name="Sun H."/>
            <person name="Tunlid A."/>
            <person name="Henrissat B."/>
            <person name="Grigoriev I.V."/>
            <person name="Hibbett D.S."/>
            <person name="Martin F."/>
            <person name="Nordberg H.P."/>
            <person name="Cantor M.N."/>
            <person name="Hua S.X."/>
        </authorList>
    </citation>
    <scope>NUCLEOTIDE SEQUENCE [LARGE SCALE GENOMIC DNA]</scope>
    <source>
        <strain evidence="8 9">Ve08.2h10</strain>
    </source>
</reference>
<dbReference type="GO" id="GO:0000379">
    <property type="term" value="P:tRNA-type intron splice site recognition and cleavage"/>
    <property type="evidence" value="ECO:0007669"/>
    <property type="project" value="TreeGrafter"/>
</dbReference>
<feature type="active site" evidence="5">
    <location>
        <position position="361"/>
    </location>
</feature>
<dbReference type="InParanoid" id="A0A0D0EAV6"/>
<sequence>MSLIQPASRSKSHQKSSARRTENDRIYANPLPIILIEPSQPSLLHKALGLLGVSVTQVLNPHCEGVLDVATRSVWVLNMKDAMVLWQRGFFGKGDLSRSEPSWLARQINARKQAKQGGMTSEEVTAKRRAERKQFKLDRAKAMAAAAAEAETAFQEGRVISTIYAPDGTRMIPSAATWKPNRAPETQPDKSASIAEESDDEDEEEPIENVEHLQLTLQEAFFLLWNLDCLSVSNTQTGDPLTLSQVWNAFQNAHVPSPKLVPSPEPPQHRCFDNPFLVNYVIYHHYRSLGWVVKSGIKFCVDYLLYKRGPIFAHAEFAIVVCPVYEDPADQESSPFNLQNASPFSWSWLSTINRVNSQVQKTLILSYVTIPARLRVSDAVLSSPACFAHYSIREVVLRRFIPARMRD</sequence>
<evidence type="ECO:0000256" key="5">
    <source>
        <dbReference type="PIRSR" id="PIRSR011789-1"/>
    </source>
</evidence>
<dbReference type="InterPro" id="IPR016589">
    <property type="entry name" value="tRNA_splic_SEN2"/>
</dbReference>
<feature type="domain" description="tRNA intron endonuclease catalytic" evidence="7">
    <location>
        <begin position="276"/>
        <end position="368"/>
    </location>
</feature>
<dbReference type="InterPro" id="IPR006676">
    <property type="entry name" value="tRNA_splic"/>
</dbReference>
<dbReference type="FunFam" id="3.40.1350.10:FF:000007">
    <property type="entry name" value="tRNA-splicing endonuclease subunit Sen2"/>
    <property type="match status" value="1"/>
</dbReference>
<dbReference type="AlphaFoldDB" id="A0A0D0EAV6"/>
<feature type="region of interest" description="Disordered" evidence="6">
    <location>
        <begin position="175"/>
        <end position="207"/>
    </location>
</feature>
<dbReference type="GO" id="GO:0005737">
    <property type="term" value="C:cytoplasm"/>
    <property type="evidence" value="ECO:0007669"/>
    <property type="project" value="TreeGrafter"/>
</dbReference>
<dbReference type="PIRSF" id="PIRSF011789">
    <property type="entry name" value="tRNA_splic_SEN2"/>
    <property type="match status" value="1"/>
</dbReference>
<dbReference type="InterPro" id="IPR006677">
    <property type="entry name" value="tRNA_intron_Endonuc_cat-like"/>
</dbReference>
<dbReference type="PANTHER" id="PTHR21227">
    <property type="entry name" value="TRNA-SPLICING ENDONUCLEASE SUBUNIT SEN2"/>
    <property type="match status" value="1"/>
</dbReference>
<name>A0A0D0EAV6_9AGAM</name>
<evidence type="ECO:0000256" key="2">
    <source>
        <dbReference type="ARBA" id="ARBA00022694"/>
    </source>
</evidence>
<dbReference type="HOGENOM" id="CLU_012847_2_0_1"/>
<accession>A0A0D0EAV6</accession>
<feature type="active site" evidence="5">
    <location>
        <position position="314"/>
    </location>
</feature>
<proteinExistence type="inferred from homology"/>
<dbReference type="FunCoup" id="A0A0D0EAV6">
    <property type="interactions" value="23"/>
</dbReference>